<gene>
    <name evidence="2" type="ORF">Theos_0376</name>
</gene>
<evidence type="ECO:0000256" key="1">
    <source>
        <dbReference type="SAM" id="Phobius"/>
    </source>
</evidence>
<keyword evidence="1" id="KW-0472">Membrane</keyword>
<feature type="transmembrane region" description="Helical" evidence="1">
    <location>
        <begin position="16"/>
        <end position="44"/>
    </location>
</feature>
<reference evidence="2 3" key="1">
    <citation type="journal article" date="2013" name="Genome Announc.">
        <title>Whole Genome Sequencing of Thermus oshimai JL-2 and Thermus thermophilus JL-18, Incomplete Denitrifiers from the United States Great Basin.</title>
        <authorList>
            <person name="Murugapiran S.K."/>
            <person name="Huntemann M."/>
            <person name="Wei C.L."/>
            <person name="Han J."/>
            <person name="Detter J.C."/>
            <person name="Han C.S."/>
            <person name="Erkkila T.H."/>
            <person name="Teshima H."/>
            <person name="Chen A."/>
            <person name="Kyrpides N."/>
            <person name="Mavrommatis K."/>
            <person name="Markowitz V."/>
            <person name="Szeto E."/>
            <person name="Ivanova N."/>
            <person name="Pagani I."/>
            <person name="Lam J."/>
            <person name="McDonald A.I."/>
            <person name="Dodsworth J.A."/>
            <person name="Pati A."/>
            <person name="Goodwin L."/>
            <person name="Peters L."/>
            <person name="Pitluck S."/>
            <person name="Woyke T."/>
            <person name="Hedlund B.P."/>
        </authorList>
    </citation>
    <scope>NUCLEOTIDE SEQUENCE</scope>
    <source>
        <strain evidence="2 3">JL-2</strain>
    </source>
</reference>
<accession>K7QTU0</accession>
<name>K7QTU0_THEOS</name>
<dbReference type="AlphaFoldDB" id="K7QTU0"/>
<keyword evidence="3" id="KW-1185">Reference proteome</keyword>
<dbReference type="RefSeq" id="WP_016328648.1">
    <property type="nucleotide sequence ID" value="NC_019386.1"/>
</dbReference>
<dbReference type="PATRIC" id="fig|751945.3.peg.366"/>
<dbReference type="Proteomes" id="UP000000211">
    <property type="component" value="Chromosome"/>
</dbReference>
<dbReference type="KEGG" id="tos:Theos_0376"/>
<dbReference type="HOGENOM" id="CLU_2496875_0_0_0"/>
<proteinExistence type="predicted"/>
<keyword evidence="1" id="KW-1133">Transmembrane helix</keyword>
<sequence>MAHPGVRRPYPLRPRFLVLGVGGLRLPCPLSLLEWGLLLLLFALKTRALLKGTRFGVPWGAVFALRALPPTLLFQVRVEGKEVRLELL</sequence>
<organism evidence="2 3">
    <name type="scientific">Thermus oshimai JL-2</name>
    <dbReference type="NCBI Taxonomy" id="751945"/>
    <lineage>
        <taxon>Bacteria</taxon>
        <taxon>Thermotogati</taxon>
        <taxon>Deinococcota</taxon>
        <taxon>Deinococci</taxon>
        <taxon>Thermales</taxon>
        <taxon>Thermaceae</taxon>
        <taxon>Thermus</taxon>
    </lineage>
</organism>
<evidence type="ECO:0000313" key="2">
    <source>
        <dbReference type="EMBL" id="AFV75451.1"/>
    </source>
</evidence>
<dbReference type="STRING" id="751945.Theos_0376"/>
<evidence type="ECO:0000313" key="3">
    <source>
        <dbReference type="Proteomes" id="UP000000211"/>
    </source>
</evidence>
<keyword evidence="1" id="KW-0812">Transmembrane</keyword>
<dbReference type="EMBL" id="CP003249">
    <property type="protein sequence ID" value="AFV75451.1"/>
    <property type="molecule type" value="Genomic_DNA"/>
</dbReference>
<protein>
    <submittedName>
        <fullName evidence="2">Uncharacterized protein</fullName>
    </submittedName>
</protein>